<dbReference type="OrthoDB" id="7450414at2"/>
<sequence>METLNALAERACLCQMAGRDASAVTRRFEELTAGLTVEGYGTASDPLSSEITCFPQIGEEACVVERIEVVGNPARNFVCTNEQADELEATWHNALAAGGDAAKADFALLDHLQEMRDALANELPQSDCAQPPQDGP</sequence>
<comment type="caution">
    <text evidence="1">The sequence shown here is derived from an EMBL/GenBank/DDBJ whole genome shotgun (WGS) entry which is preliminary data.</text>
</comment>
<keyword evidence="2" id="KW-1185">Reference proteome</keyword>
<reference evidence="1 2" key="1">
    <citation type="submission" date="2019-12" db="EMBL/GenBank/DDBJ databases">
        <title>Genomic-based taxomic classification of the family Erythrobacteraceae.</title>
        <authorList>
            <person name="Xu L."/>
        </authorList>
    </citation>
    <scope>NUCLEOTIDE SEQUENCE [LARGE SCALE GENOMIC DNA]</scope>
    <source>
        <strain evidence="1 2">MCCC 1K01500</strain>
    </source>
</reference>
<dbReference type="EMBL" id="WTYM01000052">
    <property type="protein sequence ID" value="MXO60455.1"/>
    <property type="molecule type" value="Genomic_DNA"/>
</dbReference>
<proteinExistence type="predicted"/>
<name>A0A6I4SWQ1_9SPHN</name>
<organism evidence="1 2">
    <name type="scientific">Croceibacterium salegens</name>
    <dbReference type="NCBI Taxonomy" id="1737568"/>
    <lineage>
        <taxon>Bacteria</taxon>
        <taxon>Pseudomonadati</taxon>
        <taxon>Pseudomonadota</taxon>
        <taxon>Alphaproteobacteria</taxon>
        <taxon>Sphingomonadales</taxon>
        <taxon>Erythrobacteraceae</taxon>
        <taxon>Croceibacterium</taxon>
    </lineage>
</organism>
<gene>
    <name evidence="1" type="ORF">GRI89_12995</name>
</gene>
<dbReference type="RefSeq" id="WP_159796339.1">
    <property type="nucleotide sequence ID" value="NZ_WTYM01000052.1"/>
</dbReference>
<protein>
    <submittedName>
        <fullName evidence="1">Uncharacterized protein</fullName>
    </submittedName>
</protein>
<dbReference type="Proteomes" id="UP000433652">
    <property type="component" value="Unassembled WGS sequence"/>
</dbReference>
<evidence type="ECO:0000313" key="2">
    <source>
        <dbReference type="Proteomes" id="UP000433652"/>
    </source>
</evidence>
<evidence type="ECO:0000313" key="1">
    <source>
        <dbReference type="EMBL" id="MXO60455.1"/>
    </source>
</evidence>
<accession>A0A6I4SWQ1</accession>
<dbReference type="AlphaFoldDB" id="A0A6I4SWQ1"/>